<dbReference type="PROSITE" id="PS51900">
    <property type="entry name" value="CB"/>
    <property type="match status" value="1"/>
</dbReference>
<keyword evidence="4 6" id="KW-0238">DNA-binding</keyword>
<gene>
    <name evidence="9" type="ORF">H9753_12050</name>
</gene>
<dbReference type="InterPro" id="IPR013762">
    <property type="entry name" value="Integrase-like_cat_sf"/>
</dbReference>
<feature type="domain" description="Tyr recombinase" evidence="7">
    <location>
        <begin position="100"/>
        <end position="273"/>
    </location>
</feature>
<dbReference type="GO" id="GO:0006310">
    <property type="term" value="P:DNA recombination"/>
    <property type="evidence" value="ECO:0007669"/>
    <property type="project" value="UniProtKB-KW"/>
</dbReference>
<protein>
    <submittedName>
        <fullName evidence="9">Tyrosine-type recombinase/integrase</fullName>
    </submittedName>
</protein>
<keyword evidence="5" id="KW-0233">DNA recombination</keyword>
<evidence type="ECO:0000256" key="5">
    <source>
        <dbReference type="ARBA" id="ARBA00023172"/>
    </source>
</evidence>
<evidence type="ECO:0000256" key="1">
    <source>
        <dbReference type="ARBA" id="ARBA00003283"/>
    </source>
</evidence>
<evidence type="ECO:0000313" key="9">
    <source>
        <dbReference type="EMBL" id="HJC64328.1"/>
    </source>
</evidence>
<proteinExistence type="inferred from homology"/>
<dbReference type="Gene3D" id="1.10.150.130">
    <property type="match status" value="1"/>
</dbReference>
<dbReference type="EMBL" id="DWVZ01000158">
    <property type="protein sequence ID" value="HJC64328.1"/>
    <property type="molecule type" value="Genomic_DNA"/>
</dbReference>
<evidence type="ECO:0000259" key="7">
    <source>
        <dbReference type="PROSITE" id="PS51898"/>
    </source>
</evidence>
<evidence type="ECO:0000313" key="10">
    <source>
        <dbReference type="Proteomes" id="UP000823886"/>
    </source>
</evidence>
<comment type="caution">
    <text evidence="9">The sequence shown here is derived from an EMBL/GenBank/DDBJ whole genome shotgun (WGS) entry which is preliminary data.</text>
</comment>
<dbReference type="AlphaFoldDB" id="A0A9D2PQ22"/>
<comment type="function">
    <text evidence="1">Site-specific tyrosine recombinase, which acts by catalyzing the cutting and rejoining of the recombining DNA molecules.</text>
</comment>
<dbReference type="Pfam" id="PF00589">
    <property type="entry name" value="Phage_integrase"/>
    <property type="match status" value="1"/>
</dbReference>
<evidence type="ECO:0000256" key="3">
    <source>
        <dbReference type="ARBA" id="ARBA00022908"/>
    </source>
</evidence>
<dbReference type="PANTHER" id="PTHR30349">
    <property type="entry name" value="PHAGE INTEGRASE-RELATED"/>
    <property type="match status" value="1"/>
</dbReference>
<organism evidence="9 10">
    <name type="scientific">Candidatus Blautia merdavium</name>
    <dbReference type="NCBI Taxonomy" id="2838494"/>
    <lineage>
        <taxon>Bacteria</taxon>
        <taxon>Bacillati</taxon>
        <taxon>Bacillota</taxon>
        <taxon>Clostridia</taxon>
        <taxon>Lachnospirales</taxon>
        <taxon>Lachnospiraceae</taxon>
        <taxon>Blautia</taxon>
    </lineage>
</organism>
<dbReference type="Gene3D" id="1.10.443.10">
    <property type="entry name" value="Intergrase catalytic core"/>
    <property type="match status" value="1"/>
</dbReference>
<dbReference type="Proteomes" id="UP000823886">
    <property type="component" value="Unassembled WGS sequence"/>
</dbReference>
<evidence type="ECO:0000256" key="2">
    <source>
        <dbReference type="ARBA" id="ARBA00008857"/>
    </source>
</evidence>
<dbReference type="InterPro" id="IPR002104">
    <property type="entry name" value="Integrase_catalytic"/>
</dbReference>
<evidence type="ECO:0000259" key="8">
    <source>
        <dbReference type="PROSITE" id="PS51900"/>
    </source>
</evidence>
<name>A0A9D2PQ22_9FIRM</name>
<reference evidence="9" key="1">
    <citation type="journal article" date="2021" name="PeerJ">
        <title>Extensive microbial diversity within the chicken gut microbiome revealed by metagenomics and culture.</title>
        <authorList>
            <person name="Gilroy R."/>
            <person name="Ravi A."/>
            <person name="Getino M."/>
            <person name="Pursley I."/>
            <person name="Horton D.L."/>
            <person name="Alikhan N.F."/>
            <person name="Baker D."/>
            <person name="Gharbi K."/>
            <person name="Hall N."/>
            <person name="Watson M."/>
            <person name="Adriaenssens E.M."/>
            <person name="Foster-Nyarko E."/>
            <person name="Jarju S."/>
            <person name="Secka A."/>
            <person name="Antonio M."/>
            <person name="Oren A."/>
            <person name="Chaudhuri R.R."/>
            <person name="La Ragione R."/>
            <person name="Hildebrand F."/>
            <person name="Pallen M.J."/>
        </authorList>
    </citation>
    <scope>NUCLEOTIDE SEQUENCE</scope>
    <source>
        <strain evidence="9">ChiBcec2-3848</strain>
    </source>
</reference>
<evidence type="ECO:0000256" key="6">
    <source>
        <dbReference type="PROSITE-ProRule" id="PRU01248"/>
    </source>
</evidence>
<dbReference type="InterPro" id="IPR010998">
    <property type="entry name" value="Integrase_recombinase_N"/>
</dbReference>
<feature type="domain" description="Core-binding (CB)" evidence="8">
    <location>
        <begin position="3"/>
        <end position="82"/>
    </location>
</feature>
<dbReference type="InterPro" id="IPR011010">
    <property type="entry name" value="DNA_brk_join_enz"/>
</dbReference>
<dbReference type="SUPFAM" id="SSF56349">
    <property type="entry name" value="DNA breaking-rejoining enzymes"/>
    <property type="match status" value="1"/>
</dbReference>
<keyword evidence="3" id="KW-0229">DNA integration</keyword>
<dbReference type="GO" id="GO:0003677">
    <property type="term" value="F:DNA binding"/>
    <property type="evidence" value="ECO:0007669"/>
    <property type="project" value="UniProtKB-UniRule"/>
</dbReference>
<dbReference type="PROSITE" id="PS51898">
    <property type="entry name" value="TYR_RECOMBINASE"/>
    <property type="match status" value="1"/>
</dbReference>
<evidence type="ECO:0000256" key="4">
    <source>
        <dbReference type="ARBA" id="ARBA00023125"/>
    </source>
</evidence>
<dbReference type="InterPro" id="IPR004107">
    <property type="entry name" value="Integrase_SAM-like_N"/>
</dbReference>
<dbReference type="Pfam" id="PF02899">
    <property type="entry name" value="Phage_int_SAM_1"/>
    <property type="match status" value="1"/>
</dbReference>
<dbReference type="PANTHER" id="PTHR30349:SF89">
    <property type="entry name" value="INTEGRASE_RECOMBINASE"/>
    <property type="match status" value="1"/>
</dbReference>
<dbReference type="InterPro" id="IPR050090">
    <property type="entry name" value="Tyrosine_recombinase_XerCD"/>
</dbReference>
<accession>A0A9D2PQ22</accession>
<reference evidence="9" key="2">
    <citation type="submission" date="2021-04" db="EMBL/GenBank/DDBJ databases">
        <authorList>
            <person name="Gilroy R."/>
        </authorList>
    </citation>
    <scope>NUCLEOTIDE SEQUENCE</scope>
    <source>
        <strain evidence="9">ChiBcec2-3848</strain>
    </source>
</reference>
<dbReference type="GO" id="GO:0015074">
    <property type="term" value="P:DNA integration"/>
    <property type="evidence" value="ECO:0007669"/>
    <property type="project" value="UniProtKB-KW"/>
</dbReference>
<sequence>MITLEDQDIEQFREYLFERENSSATIVKYTADIRTFYKFLQEGTTVEKSTVINYKEWLLEHYAPASVNSMLVALNQFLMFLGASELKVRRIRVQKQMFSRQEKELTREEYNRLVKAAKDTGKYKLALLIETVCATGIRISELSYFTLEAVKKGKIVVSNKGKVRQILIPDTLRKKLLYFAQKEHIEKGVLFITKNGKPKNRSNIWAEMKKLYKASGIAPEKIFPHNLRHLFARVYYQMTRDIVGLADILGHSSLDTTRIYMSSGSEIYKKRFEKMKLIN</sequence>
<comment type="similarity">
    <text evidence="2">Belongs to the 'phage' integrase family.</text>
</comment>
<dbReference type="InterPro" id="IPR044068">
    <property type="entry name" value="CB"/>
</dbReference>